<dbReference type="GO" id="GO:0015629">
    <property type="term" value="C:actin cytoskeleton"/>
    <property type="evidence" value="ECO:0007669"/>
    <property type="project" value="InterPro"/>
</dbReference>
<dbReference type="Proteomes" id="UP001049176">
    <property type="component" value="Chromosome 8"/>
</dbReference>
<dbReference type="GO" id="GO:0003779">
    <property type="term" value="F:actin binding"/>
    <property type="evidence" value="ECO:0007669"/>
    <property type="project" value="UniProtKB-KW"/>
</dbReference>
<comment type="similarity">
    <text evidence="2">Belongs to the actin-binding proteins ADF family.</text>
</comment>
<feature type="domain" description="ADF-H" evidence="6">
    <location>
        <begin position="6"/>
        <end position="136"/>
    </location>
</feature>
<comment type="subcellular location">
    <subcellularLocation>
        <location evidence="1">Nucleus matrix</location>
    </subcellularLocation>
</comment>
<evidence type="ECO:0000256" key="2">
    <source>
        <dbReference type="ARBA" id="ARBA00006844"/>
    </source>
</evidence>
<dbReference type="PRINTS" id="PR00006">
    <property type="entry name" value="COFILIN"/>
</dbReference>
<dbReference type="Pfam" id="PF00241">
    <property type="entry name" value="Cofilin_ADF"/>
    <property type="match status" value="1"/>
</dbReference>
<dbReference type="PROSITE" id="PS51263">
    <property type="entry name" value="ADF_H"/>
    <property type="match status" value="1"/>
</dbReference>
<keyword evidence="8" id="KW-1185">Reference proteome</keyword>
<evidence type="ECO:0000256" key="5">
    <source>
        <dbReference type="ARBA" id="ARBA00032427"/>
    </source>
</evidence>
<comment type="caution">
    <text evidence="7">The sequence shown here is derived from an EMBL/GenBank/DDBJ whole genome shotgun (WGS) entry which is preliminary data.</text>
</comment>
<dbReference type="RefSeq" id="XP_043004661.1">
    <property type="nucleotide sequence ID" value="XM_043157294.1"/>
</dbReference>
<evidence type="ECO:0000313" key="7">
    <source>
        <dbReference type="EMBL" id="KAG7088190.1"/>
    </source>
</evidence>
<evidence type="ECO:0000256" key="3">
    <source>
        <dbReference type="ARBA" id="ARBA00015630"/>
    </source>
</evidence>
<dbReference type="GeneID" id="66081282"/>
<reference evidence="7" key="1">
    <citation type="journal article" date="2021" name="Genome Biol. Evol.">
        <title>The assembled and annotated genome of the fairy-ring fungus Marasmius oreades.</title>
        <authorList>
            <person name="Hiltunen M."/>
            <person name="Ament-Velasquez S.L."/>
            <person name="Johannesson H."/>
        </authorList>
    </citation>
    <scope>NUCLEOTIDE SEQUENCE</scope>
    <source>
        <strain evidence="7">03SP1</strain>
    </source>
</reference>
<gene>
    <name evidence="7" type="primary">COF1</name>
    <name evidence="7" type="ORF">E1B28_012207</name>
</gene>
<dbReference type="SUPFAM" id="SSF55753">
    <property type="entry name" value="Actin depolymerizing proteins"/>
    <property type="match status" value="1"/>
</dbReference>
<proteinExistence type="inferred from homology"/>
<accession>A0A9P7UNQ0</accession>
<dbReference type="Gene3D" id="3.40.20.10">
    <property type="entry name" value="Severin"/>
    <property type="match status" value="1"/>
</dbReference>
<dbReference type="SMART" id="SM00102">
    <property type="entry name" value="ADF"/>
    <property type="match status" value="1"/>
</dbReference>
<dbReference type="PANTHER" id="PTHR11913">
    <property type="entry name" value="COFILIN-RELATED"/>
    <property type="match status" value="1"/>
</dbReference>
<dbReference type="InterPro" id="IPR029006">
    <property type="entry name" value="ADF-H/Gelsolin-like_dom_sf"/>
</dbReference>
<dbReference type="GO" id="GO:0016363">
    <property type="term" value="C:nuclear matrix"/>
    <property type="evidence" value="ECO:0007669"/>
    <property type="project" value="UniProtKB-SubCell"/>
</dbReference>
<sequence>MSGISGVTVHQDCITMYQELKLRKKYKYIIYNLNKDRTEITVEKTSDSGQYDDFLQELPEGECRWAVFDFEFEKDGGSRNKLCFFAWAPDDAKIKQKMVFASSKDALRRALEGIAVEIQGTDPSEVSYESVLNKVSTGTR</sequence>
<dbReference type="InterPro" id="IPR002108">
    <property type="entry name" value="ADF-H"/>
</dbReference>
<evidence type="ECO:0000256" key="4">
    <source>
        <dbReference type="ARBA" id="ARBA00023203"/>
    </source>
</evidence>
<evidence type="ECO:0000313" key="8">
    <source>
        <dbReference type="Proteomes" id="UP001049176"/>
    </source>
</evidence>
<protein>
    <recommendedName>
        <fullName evidence="3">Cofilin</fullName>
    </recommendedName>
    <alternativeName>
        <fullName evidence="5">Actin-depolymerizing factor 1</fullName>
    </alternativeName>
</protein>
<dbReference type="OrthoDB" id="10249245at2759"/>
<dbReference type="KEGG" id="more:E1B28_012207"/>
<dbReference type="EMBL" id="CM032188">
    <property type="protein sequence ID" value="KAG7088190.1"/>
    <property type="molecule type" value="Genomic_DNA"/>
</dbReference>
<dbReference type="GO" id="GO:0030042">
    <property type="term" value="P:actin filament depolymerization"/>
    <property type="evidence" value="ECO:0007669"/>
    <property type="project" value="InterPro"/>
</dbReference>
<evidence type="ECO:0000259" key="6">
    <source>
        <dbReference type="PROSITE" id="PS51263"/>
    </source>
</evidence>
<name>A0A9P7UNQ0_9AGAR</name>
<organism evidence="7 8">
    <name type="scientific">Marasmius oreades</name>
    <name type="common">fairy-ring Marasmius</name>
    <dbReference type="NCBI Taxonomy" id="181124"/>
    <lineage>
        <taxon>Eukaryota</taxon>
        <taxon>Fungi</taxon>
        <taxon>Dikarya</taxon>
        <taxon>Basidiomycota</taxon>
        <taxon>Agaricomycotina</taxon>
        <taxon>Agaricomycetes</taxon>
        <taxon>Agaricomycetidae</taxon>
        <taxon>Agaricales</taxon>
        <taxon>Marasmiineae</taxon>
        <taxon>Marasmiaceae</taxon>
        <taxon>Marasmius</taxon>
    </lineage>
</organism>
<evidence type="ECO:0000256" key="1">
    <source>
        <dbReference type="ARBA" id="ARBA00004109"/>
    </source>
</evidence>
<dbReference type="AlphaFoldDB" id="A0A9P7UNQ0"/>
<keyword evidence="4" id="KW-0009">Actin-binding</keyword>
<dbReference type="CDD" id="cd11286">
    <property type="entry name" value="ADF_cofilin_like"/>
    <property type="match status" value="1"/>
</dbReference>
<dbReference type="InterPro" id="IPR017904">
    <property type="entry name" value="ADF/Cofilin"/>
</dbReference>